<dbReference type="Proteomes" id="UP001302257">
    <property type="component" value="Chromosome"/>
</dbReference>
<dbReference type="Pfam" id="PF00205">
    <property type="entry name" value="TPP_enzyme_M"/>
    <property type="match status" value="1"/>
</dbReference>
<evidence type="ECO:0000259" key="4">
    <source>
        <dbReference type="Pfam" id="PF00205"/>
    </source>
</evidence>
<evidence type="ECO:0000256" key="2">
    <source>
        <dbReference type="ARBA" id="ARBA00023052"/>
    </source>
</evidence>
<proteinExistence type="inferred from homology"/>
<evidence type="ECO:0000313" key="8">
    <source>
        <dbReference type="Proteomes" id="UP001302257"/>
    </source>
</evidence>
<reference evidence="7 8" key="1">
    <citation type="submission" date="2023-08" db="EMBL/GenBank/DDBJ databases">
        <title>Rhodoferax potami sp. nov. and Rhodoferax mekongensis sp. nov., isolated from the Mekong River in Thailand.</title>
        <authorList>
            <person name="Kitikhun S."/>
            <person name="Charoenyingcharoen P."/>
            <person name="Siriarchawattana P."/>
            <person name="Likhitrattanapisal S."/>
            <person name="Nilsakha T."/>
            <person name="Chanpet A."/>
            <person name="Rattanawaree P."/>
            <person name="Ingsriswang S."/>
        </authorList>
    </citation>
    <scope>NUCLEOTIDE SEQUENCE [LARGE SCALE GENOMIC DNA]</scope>
    <source>
        <strain evidence="7 8">TBRC 17307</strain>
    </source>
</reference>
<dbReference type="InterPro" id="IPR012000">
    <property type="entry name" value="Thiamin_PyroP_enz_cen_dom"/>
</dbReference>
<gene>
    <name evidence="7" type="ORF">RAN89_13130</name>
</gene>
<dbReference type="Gene3D" id="3.40.50.1220">
    <property type="entry name" value="TPP-binding domain"/>
    <property type="match status" value="1"/>
</dbReference>
<protein>
    <submittedName>
        <fullName evidence="7">Thiamine pyrophosphate-binding protein</fullName>
    </submittedName>
</protein>
<dbReference type="PANTHER" id="PTHR18968">
    <property type="entry name" value="THIAMINE PYROPHOSPHATE ENZYMES"/>
    <property type="match status" value="1"/>
</dbReference>
<dbReference type="SUPFAM" id="SSF52467">
    <property type="entry name" value="DHS-like NAD/FAD-binding domain"/>
    <property type="match status" value="1"/>
</dbReference>
<dbReference type="InterPro" id="IPR029035">
    <property type="entry name" value="DHS-like_NAD/FAD-binding_dom"/>
</dbReference>
<evidence type="ECO:0000259" key="6">
    <source>
        <dbReference type="Pfam" id="PF02776"/>
    </source>
</evidence>
<keyword evidence="8" id="KW-1185">Reference proteome</keyword>
<evidence type="ECO:0000256" key="3">
    <source>
        <dbReference type="RuleBase" id="RU362132"/>
    </source>
</evidence>
<dbReference type="RefSeq" id="WP_313866730.1">
    <property type="nucleotide sequence ID" value="NZ_CP132507.1"/>
</dbReference>
<feature type="domain" description="Thiamine pyrophosphate enzyme TPP-binding" evidence="5">
    <location>
        <begin position="415"/>
        <end position="573"/>
    </location>
</feature>
<feature type="domain" description="Thiamine pyrophosphate enzyme N-terminal TPP-binding" evidence="6">
    <location>
        <begin position="17"/>
        <end position="129"/>
    </location>
</feature>
<dbReference type="InterPro" id="IPR012001">
    <property type="entry name" value="Thiamin_PyroP_enz_TPP-bd_dom"/>
</dbReference>
<dbReference type="Gene3D" id="3.40.50.970">
    <property type="match status" value="2"/>
</dbReference>
<evidence type="ECO:0000256" key="1">
    <source>
        <dbReference type="ARBA" id="ARBA00007812"/>
    </source>
</evidence>
<comment type="similarity">
    <text evidence="1 3">Belongs to the TPP enzyme family.</text>
</comment>
<evidence type="ECO:0000313" key="7">
    <source>
        <dbReference type="EMBL" id="WNO03851.1"/>
    </source>
</evidence>
<organism evidence="7 8">
    <name type="scientific">Rhodoferax mekongensis</name>
    <dbReference type="NCBI Taxonomy" id="3068341"/>
    <lineage>
        <taxon>Bacteria</taxon>
        <taxon>Pseudomonadati</taxon>
        <taxon>Pseudomonadota</taxon>
        <taxon>Betaproteobacteria</taxon>
        <taxon>Burkholderiales</taxon>
        <taxon>Comamonadaceae</taxon>
        <taxon>Rhodoferax</taxon>
    </lineage>
</organism>
<dbReference type="Pfam" id="PF02776">
    <property type="entry name" value="TPP_enzyme_N"/>
    <property type="match status" value="1"/>
</dbReference>
<dbReference type="InterPro" id="IPR011766">
    <property type="entry name" value="TPP_enzyme_TPP-bd"/>
</dbReference>
<dbReference type="PANTHER" id="PTHR18968:SF120">
    <property type="entry name" value="ACETOLACTATE SYNTHASE LARGE SUBUNIT"/>
    <property type="match status" value="1"/>
</dbReference>
<name>A0ABZ0AW66_9BURK</name>
<accession>A0ABZ0AW66</accession>
<sequence>MQTPPSLPDLPSPELAGHLLVQCLIAQGVTHAFGVPGESYLAVLDGFHRYSEHIRFIVNRQEGGAAFMAEAHGKLTGRPGICFVTRGPGATNASIGVHTAFQDSTPMVLFVGDVASDQRDREAFQEMDYRVMFGPSALGMAKRVERIDDAARIPEYVARAFATAMNGRPGPVVLVLPEDMLTQTLVPGANGQLPQPLARVEPVEAWSDPGALRDLRQLLLKAERPFVIAGGGGWTPQAAQALQRFAENWRLPVGNAFRFQDTFDNHHPQYAGDVGIGINPALAKRIRESDLIIAIGPRLGEMTTGGYTLLQAPKTAQTLVHIHASAEELNRVYQADLAIHASMRAAARSLEVLTAPVNVPWEAWTQGCNEDYRANLVPSVIKDLPVDNERGLVDMPSVIATLQKHLPKDAVLTNGAGNFASWLHRFFRYTGLAAGFKTQLAPTNGAMGYGVPAGIAAAIVSQGAAGQAGAGRVAFTIAGDGDFLMNGQELATAVQYGAKSIILLLNNGMYGTIRMHQEREYPQHVAGTALANPDFAALARAYGYAGVTIRKSADFEAELLAALARPNGTVIEVVLEPELISTRGTLNAMTQAALKR</sequence>
<dbReference type="NCBIfam" id="NF006052">
    <property type="entry name" value="PRK08199.1"/>
    <property type="match status" value="1"/>
</dbReference>
<dbReference type="EMBL" id="CP132507">
    <property type="protein sequence ID" value="WNO03851.1"/>
    <property type="molecule type" value="Genomic_DNA"/>
</dbReference>
<evidence type="ECO:0000259" key="5">
    <source>
        <dbReference type="Pfam" id="PF02775"/>
    </source>
</evidence>
<dbReference type="InterPro" id="IPR029061">
    <property type="entry name" value="THDP-binding"/>
</dbReference>
<dbReference type="CDD" id="cd07035">
    <property type="entry name" value="TPP_PYR_POX_like"/>
    <property type="match status" value="1"/>
</dbReference>
<feature type="domain" description="Thiamine pyrophosphate enzyme central" evidence="4">
    <location>
        <begin position="213"/>
        <end position="350"/>
    </location>
</feature>
<dbReference type="CDD" id="cd00568">
    <property type="entry name" value="TPP_enzymes"/>
    <property type="match status" value="1"/>
</dbReference>
<dbReference type="SUPFAM" id="SSF52518">
    <property type="entry name" value="Thiamin diphosphate-binding fold (THDP-binding)"/>
    <property type="match status" value="2"/>
</dbReference>
<keyword evidence="2 3" id="KW-0786">Thiamine pyrophosphate</keyword>
<dbReference type="Pfam" id="PF02775">
    <property type="entry name" value="TPP_enzyme_C"/>
    <property type="match status" value="1"/>
</dbReference>
<dbReference type="InterPro" id="IPR045229">
    <property type="entry name" value="TPP_enz"/>
</dbReference>